<organism evidence="1 2">
    <name type="scientific">Vararia minispora EC-137</name>
    <dbReference type="NCBI Taxonomy" id="1314806"/>
    <lineage>
        <taxon>Eukaryota</taxon>
        <taxon>Fungi</taxon>
        <taxon>Dikarya</taxon>
        <taxon>Basidiomycota</taxon>
        <taxon>Agaricomycotina</taxon>
        <taxon>Agaricomycetes</taxon>
        <taxon>Russulales</taxon>
        <taxon>Lachnocladiaceae</taxon>
        <taxon>Vararia</taxon>
    </lineage>
</organism>
<dbReference type="Proteomes" id="UP000814128">
    <property type="component" value="Unassembled WGS sequence"/>
</dbReference>
<gene>
    <name evidence="1" type="ORF">K488DRAFT_39904</name>
</gene>
<accession>A0ACB8QYI3</accession>
<reference evidence="1" key="2">
    <citation type="journal article" date="2022" name="New Phytol.">
        <title>Evolutionary transition to the ectomycorrhizal habit in the genomes of a hyperdiverse lineage of mushroom-forming fungi.</title>
        <authorList>
            <person name="Looney B."/>
            <person name="Miyauchi S."/>
            <person name="Morin E."/>
            <person name="Drula E."/>
            <person name="Courty P.E."/>
            <person name="Kohler A."/>
            <person name="Kuo A."/>
            <person name="LaButti K."/>
            <person name="Pangilinan J."/>
            <person name="Lipzen A."/>
            <person name="Riley R."/>
            <person name="Andreopoulos W."/>
            <person name="He G."/>
            <person name="Johnson J."/>
            <person name="Nolan M."/>
            <person name="Tritt A."/>
            <person name="Barry K.W."/>
            <person name="Grigoriev I.V."/>
            <person name="Nagy L.G."/>
            <person name="Hibbett D."/>
            <person name="Henrissat B."/>
            <person name="Matheny P.B."/>
            <person name="Labbe J."/>
            <person name="Martin F.M."/>
        </authorList>
    </citation>
    <scope>NUCLEOTIDE SEQUENCE</scope>
    <source>
        <strain evidence="1">EC-137</strain>
    </source>
</reference>
<name>A0ACB8QYI3_9AGAM</name>
<comment type="caution">
    <text evidence="1">The sequence shown here is derived from an EMBL/GenBank/DDBJ whole genome shotgun (WGS) entry which is preliminary data.</text>
</comment>
<evidence type="ECO:0000313" key="2">
    <source>
        <dbReference type="Proteomes" id="UP000814128"/>
    </source>
</evidence>
<reference evidence="1" key="1">
    <citation type="submission" date="2021-02" db="EMBL/GenBank/DDBJ databases">
        <authorList>
            <consortium name="DOE Joint Genome Institute"/>
            <person name="Ahrendt S."/>
            <person name="Looney B.P."/>
            <person name="Miyauchi S."/>
            <person name="Morin E."/>
            <person name="Drula E."/>
            <person name="Courty P.E."/>
            <person name="Chicoki N."/>
            <person name="Fauchery L."/>
            <person name="Kohler A."/>
            <person name="Kuo A."/>
            <person name="Labutti K."/>
            <person name="Pangilinan J."/>
            <person name="Lipzen A."/>
            <person name="Riley R."/>
            <person name="Andreopoulos W."/>
            <person name="He G."/>
            <person name="Johnson J."/>
            <person name="Barry K.W."/>
            <person name="Grigoriev I.V."/>
            <person name="Nagy L."/>
            <person name="Hibbett D."/>
            <person name="Henrissat B."/>
            <person name="Matheny P.B."/>
            <person name="Labbe J."/>
            <person name="Martin F."/>
        </authorList>
    </citation>
    <scope>NUCLEOTIDE SEQUENCE</scope>
    <source>
        <strain evidence="1">EC-137</strain>
    </source>
</reference>
<keyword evidence="2" id="KW-1185">Reference proteome</keyword>
<dbReference type="EMBL" id="MU273466">
    <property type="protein sequence ID" value="KAI0036969.1"/>
    <property type="molecule type" value="Genomic_DNA"/>
</dbReference>
<evidence type="ECO:0000313" key="1">
    <source>
        <dbReference type="EMBL" id="KAI0036969.1"/>
    </source>
</evidence>
<proteinExistence type="predicted"/>
<protein>
    <submittedName>
        <fullName evidence="1">Cytochrome P450</fullName>
    </submittedName>
</protein>
<sequence length="509" mass="56442">MPFLSPNSTDVVLFSVGLLLVWRYLAGKRSCISKPPGPPGYPLIGNLFDMPTKEQHKGFAELASKYGPLTYLNVLGQPIILLSDVKIAIDLLEKRSALYSDRPTLRMAGELAGWENTLVLQKYGPHMRAYRKHFFRIFGSRTQVDEFNPIFEHAGHKMLKELLIEPDKFASALRRAAGAIILKIAYGYKVCDEDDSFVSIVEEAMVQFSELFETTYLVDFIPLLKHVPAWLPGAKFQRTAKKYRATLASVADLPMDFVKKRIAEETAEPSLVSDAINDGLVTNDQEEFELKWAAASAYLGGADTTVSAMHTFILAMVLFPEAQKKAQAEIDAVIGQDRLPTMADRPHLPFVTALHSEVLRWQPVAPMGLPHRLAEDDIYEGFVLPKGSIILSNAWLMLHDPAVYKDPLHFNPDRFVDSPGHSAEQDPRVIAFGFGRRICPGLNLADASTWLELALILSTLSISKAVDENGNGLIPSGKFLDGTVAFPEPFKCTIKPRSAHAEALIRAAE</sequence>